<organism evidence="1">
    <name type="scientific">Anguilla anguilla</name>
    <name type="common">European freshwater eel</name>
    <name type="synonym">Muraena anguilla</name>
    <dbReference type="NCBI Taxonomy" id="7936"/>
    <lineage>
        <taxon>Eukaryota</taxon>
        <taxon>Metazoa</taxon>
        <taxon>Chordata</taxon>
        <taxon>Craniata</taxon>
        <taxon>Vertebrata</taxon>
        <taxon>Euteleostomi</taxon>
        <taxon>Actinopterygii</taxon>
        <taxon>Neopterygii</taxon>
        <taxon>Teleostei</taxon>
        <taxon>Anguilliformes</taxon>
        <taxon>Anguillidae</taxon>
        <taxon>Anguilla</taxon>
    </lineage>
</organism>
<accession>A0A0E9QE33</accession>
<name>A0A0E9QE33_ANGAN</name>
<sequence>MWLWAARMWSVCW</sequence>
<dbReference type="EMBL" id="GBXM01093436">
    <property type="protein sequence ID" value="JAH15141.1"/>
    <property type="molecule type" value="Transcribed_RNA"/>
</dbReference>
<reference evidence="1" key="2">
    <citation type="journal article" date="2015" name="Fish Shellfish Immunol.">
        <title>Early steps in the European eel (Anguilla anguilla)-Vibrio vulnificus interaction in the gills: Role of the RtxA13 toxin.</title>
        <authorList>
            <person name="Callol A."/>
            <person name="Pajuelo D."/>
            <person name="Ebbesson L."/>
            <person name="Teles M."/>
            <person name="MacKenzie S."/>
            <person name="Amaro C."/>
        </authorList>
    </citation>
    <scope>NUCLEOTIDE SEQUENCE</scope>
</reference>
<reference evidence="1" key="1">
    <citation type="submission" date="2014-11" db="EMBL/GenBank/DDBJ databases">
        <authorList>
            <person name="Amaro Gonzalez C."/>
        </authorList>
    </citation>
    <scope>NUCLEOTIDE SEQUENCE</scope>
</reference>
<proteinExistence type="predicted"/>
<protein>
    <submittedName>
        <fullName evidence="1">Uncharacterized protein</fullName>
    </submittedName>
</protein>
<evidence type="ECO:0000313" key="1">
    <source>
        <dbReference type="EMBL" id="JAH15141.1"/>
    </source>
</evidence>